<sequence length="157" mass="16408">MRLPVTAAERARALLRERTVHAGDRIATLHWWRDPELLALLGPALAELVPADTDAIAGAQSSGYLLGPLVATHLGLGFIGVQKRPEADGTITLAVAEGMIRPGERVLLVDDLVDTGAQAAAVRGLLIHHGATWLGVVALLALCPPDVAEDLGLVALT</sequence>
<name>A0A9W6SK96_9ACTN</name>
<evidence type="ECO:0008006" key="3">
    <source>
        <dbReference type="Google" id="ProtNLM"/>
    </source>
</evidence>
<keyword evidence="2" id="KW-1185">Reference proteome</keyword>
<dbReference type="Proteomes" id="UP001165079">
    <property type="component" value="Unassembled WGS sequence"/>
</dbReference>
<organism evidence="1 2">
    <name type="scientific">Actinorhabdospora filicis</name>
    <dbReference type="NCBI Taxonomy" id="1785913"/>
    <lineage>
        <taxon>Bacteria</taxon>
        <taxon>Bacillati</taxon>
        <taxon>Actinomycetota</taxon>
        <taxon>Actinomycetes</taxon>
        <taxon>Micromonosporales</taxon>
        <taxon>Micromonosporaceae</taxon>
        <taxon>Actinorhabdospora</taxon>
    </lineage>
</organism>
<protein>
    <recommendedName>
        <fullName evidence="3">Adenine phosphoribosyltransferase</fullName>
    </recommendedName>
</protein>
<evidence type="ECO:0000313" key="1">
    <source>
        <dbReference type="EMBL" id="GLZ77199.1"/>
    </source>
</evidence>
<dbReference type="AlphaFoldDB" id="A0A9W6SK96"/>
<dbReference type="InterPro" id="IPR029057">
    <property type="entry name" value="PRTase-like"/>
</dbReference>
<evidence type="ECO:0000313" key="2">
    <source>
        <dbReference type="Proteomes" id="UP001165079"/>
    </source>
</evidence>
<reference evidence="1" key="1">
    <citation type="submission" date="2023-03" db="EMBL/GenBank/DDBJ databases">
        <title>Actinorhabdospora filicis NBRC 111898.</title>
        <authorList>
            <person name="Ichikawa N."/>
            <person name="Sato H."/>
            <person name="Tonouchi N."/>
        </authorList>
    </citation>
    <scope>NUCLEOTIDE SEQUENCE</scope>
    <source>
        <strain evidence="1">NBRC 111898</strain>
    </source>
</reference>
<dbReference type="InterPro" id="IPR000836">
    <property type="entry name" value="PRTase_dom"/>
</dbReference>
<dbReference type="Gene3D" id="3.40.50.2020">
    <property type="match status" value="1"/>
</dbReference>
<dbReference type="EMBL" id="BSTX01000001">
    <property type="protein sequence ID" value="GLZ77199.1"/>
    <property type="molecule type" value="Genomic_DNA"/>
</dbReference>
<dbReference type="SUPFAM" id="SSF53271">
    <property type="entry name" value="PRTase-like"/>
    <property type="match status" value="1"/>
</dbReference>
<proteinExistence type="predicted"/>
<comment type="caution">
    <text evidence="1">The sequence shown here is derived from an EMBL/GenBank/DDBJ whole genome shotgun (WGS) entry which is preliminary data.</text>
</comment>
<dbReference type="CDD" id="cd06223">
    <property type="entry name" value="PRTases_typeI"/>
    <property type="match status" value="1"/>
</dbReference>
<accession>A0A9W6SK96</accession>
<gene>
    <name evidence="1" type="ORF">Afil01_20060</name>
</gene>
<dbReference type="RefSeq" id="WP_285662329.1">
    <property type="nucleotide sequence ID" value="NZ_BSTX01000001.1"/>
</dbReference>